<evidence type="ECO:0000313" key="2">
    <source>
        <dbReference type="EMBL" id="MDR7337882.1"/>
    </source>
</evidence>
<keyword evidence="4" id="KW-1185">Reference proteome</keyword>
<reference evidence="2 4" key="2">
    <citation type="submission" date="2023-07" db="EMBL/GenBank/DDBJ databases">
        <title>Sequencing the genomes of 1000 actinobacteria strains.</title>
        <authorList>
            <person name="Klenk H.-P."/>
        </authorList>
    </citation>
    <scope>NUCLEOTIDE SEQUENCE [LARGE SCALE GENOMIC DNA]</scope>
    <source>
        <strain evidence="2 4">DSM 44724</strain>
    </source>
</reference>
<evidence type="ECO:0000313" key="1">
    <source>
        <dbReference type="EMBL" id="MDA1384665.1"/>
    </source>
</evidence>
<comment type="caution">
    <text evidence="1">The sequence shown here is derived from an EMBL/GenBank/DDBJ whole genome shotgun (WGS) entry which is preliminary data.</text>
</comment>
<dbReference type="EMBL" id="JAPZVQ010000003">
    <property type="protein sequence ID" value="MDA1384665.1"/>
    <property type="molecule type" value="Genomic_DNA"/>
</dbReference>
<gene>
    <name evidence="2" type="ORF">J2S69_001601</name>
    <name evidence="1" type="ORF">O2L01_06700</name>
</gene>
<evidence type="ECO:0000313" key="4">
    <source>
        <dbReference type="Proteomes" id="UP001183604"/>
    </source>
</evidence>
<protein>
    <submittedName>
        <fullName evidence="1">Uncharacterized protein</fullName>
    </submittedName>
</protein>
<evidence type="ECO:0000313" key="3">
    <source>
        <dbReference type="Proteomes" id="UP001145799"/>
    </source>
</evidence>
<dbReference type="RefSeq" id="WP_270121137.1">
    <property type="nucleotide sequence ID" value="NZ_BAAAOM010000002.1"/>
</dbReference>
<dbReference type="Proteomes" id="UP001183604">
    <property type="component" value="Unassembled WGS sequence"/>
</dbReference>
<accession>A0A9X3PIF9</accession>
<name>A0A9X3PIF9_9ACTN</name>
<dbReference type="EMBL" id="JAVDYD010000001">
    <property type="protein sequence ID" value="MDR7337882.1"/>
    <property type="molecule type" value="Genomic_DNA"/>
</dbReference>
<sequence>MAHIEKRRGLLREGKPRQHMQCKTRIVVLAPLVNVIDTGGTNRVERALHEIMNARRRFRLPRFIMVGDWASPGFGH</sequence>
<dbReference type="AlphaFoldDB" id="A0A9X3PIF9"/>
<proteinExistence type="predicted"/>
<organism evidence="1 3">
    <name type="scientific">Glycomyces lechevalierae</name>
    <dbReference type="NCBI Taxonomy" id="256034"/>
    <lineage>
        <taxon>Bacteria</taxon>
        <taxon>Bacillati</taxon>
        <taxon>Actinomycetota</taxon>
        <taxon>Actinomycetes</taxon>
        <taxon>Glycomycetales</taxon>
        <taxon>Glycomycetaceae</taxon>
        <taxon>Glycomyces</taxon>
    </lineage>
</organism>
<dbReference type="Proteomes" id="UP001145799">
    <property type="component" value="Unassembled WGS sequence"/>
</dbReference>
<reference evidence="1" key="1">
    <citation type="submission" date="2022-12" db="EMBL/GenBank/DDBJ databases">
        <title>Gycomyces niveus sp.nov., a novel actinomycete isolated from soil in Shouguang.</title>
        <authorList>
            <person name="Yang X."/>
        </authorList>
    </citation>
    <scope>NUCLEOTIDE SEQUENCE</scope>
    <source>
        <strain evidence="1">DSM 44724</strain>
    </source>
</reference>